<evidence type="ECO:0000256" key="5">
    <source>
        <dbReference type="SAM" id="MobiDB-lite"/>
    </source>
</evidence>
<protein>
    <recommendedName>
        <fullName evidence="7">Lipopolysaccharide assembly protein A domain-containing protein</fullName>
    </recommendedName>
</protein>
<evidence type="ECO:0000259" key="7">
    <source>
        <dbReference type="Pfam" id="PF06305"/>
    </source>
</evidence>
<dbReference type="Proteomes" id="UP000427071">
    <property type="component" value="Chromosome"/>
</dbReference>
<dbReference type="KEGG" id="ckw:CKALI_07110"/>
<proteinExistence type="predicted"/>
<dbReference type="Pfam" id="PF06305">
    <property type="entry name" value="LapA_dom"/>
    <property type="match status" value="1"/>
</dbReference>
<keyword evidence="3 6" id="KW-1133">Transmembrane helix</keyword>
<accession>A0A6B8VLF7</accession>
<keyword evidence="2 6" id="KW-0812">Transmembrane</keyword>
<evidence type="ECO:0000256" key="3">
    <source>
        <dbReference type="ARBA" id="ARBA00022989"/>
    </source>
</evidence>
<evidence type="ECO:0000313" key="8">
    <source>
        <dbReference type="EMBL" id="QGU02284.1"/>
    </source>
</evidence>
<dbReference type="GO" id="GO:0005886">
    <property type="term" value="C:plasma membrane"/>
    <property type="evidence" value="ECO:0007669"/>
    <property type="project" value="InterPro"/>
</dbReference>
<keyword evidence="4 6" id="KW-0472">Membrane</keyword>
<dbReference type="InterPro" id="IPR010445">
    <property type="entry name" value="LapA_dom"/>
</dbReference>
<keyword evidence="9" id="KW-1185">Reference proteome</keyword>
<evidence type="ECO:0000256" key="2">
    <source>
        <dbReference type="ARBA" id="ARBA00022692"/>
    </source>
</evidence>
<feature type="domain" description="Lipopolysaccharide assembly protein A" evidence="7">
    <location>
        <begin position="66"/>
        <end position="120"/>
    </location>
</feature>
<feature type="transmembrane region" description="Helical" evidence="6">
    <location>
        <begin position="42"/>
        <end position="64"/>
    </location>
</feature>
<feature type="region of interest" description="Disordered" evidence="5">
    <location>
        <begin position="1"/>
        <end position="34"/>
    </location>
</feature>
<evidence type="ECO:0000256" key="6">
    <source>
        <dbReference type="SAM" id="Phobius"/>
    </source>
</evidence>
<sequence length="124" mass="13400">MGDMTTPDAPLYDDNPNTTESETPHTPALQSSEVKPKVRGSLAGGTWVALIFGTLLMILLLVFIMQNQQQVELNLFAWTFAVPAGVGFLLAAITGALIMAIVGGVRMLELRRQVKSARKAALQF</sequence>
<evidence type="ECO:0000256" key="1">
    <source>
        <dbReference type="ARBA" id="ARBA00022475"/>
    </source>
</evidence>
<dbReference type="RefSeq" id="WP_197079654.1">
    <property type="nucleotide sequence ID" value="NZ_CP046452.1"/>
</dbReference>
<evidence type="ECO:0000256" key="4">
    <source>
        <dbReference type="ARBA" id="ARBA00023136"/>
    </source>
</evidence>
<reference evidence="9" key="1">
    <citation type="submission" date="2019-11" db="EMBL/GenBank/DDBJ databases">
        <title>Complete genome sequence of Corynebacterium kalinowskii 1959, a novel Corynebacterium species isolated from soil of a small paddock in Vilsendorf, Germany.</title>
        <authorList>
            <person name="Schaffert L."/>
            <person name="Ruwe M."/>
            <person name="Milse J."/>
            <person name="Hanuschka K."/>
            <person name="Ortseifen V."/>
            <person name="Droste J."/>
            <person name="Brandt D."/>
            <person name="Schlueter L."/>
            <person name="Kutter Y."/>
            <person name="Vinke S."/>
            <person name="Viehoefer P."/>
            <person name="Jacob L."/>
            <person name="Luebke N.-C."/>
            <person name="Schulte-Berndt E."/>
            <person name="Hain C."/>
            <person name="Linder M."/>
            <person name="Schmidt P."/>
            <person name="Wollenschlaeger L."/>
            <person name="Luttermann T."/>
            <person name="Thieme E."/>
            <person name="Hassa J."/>
            <person name="Haak M."/>
            <person name="Wittchen M."/>
            <person name="Mentz A."/>
            <person name="Persicke M."/>
            <person name="Busche T."/>
            <person name="Ruckert C."/>
        </authorList>
    </citation>
    <scope>NUCLEOTIDE SEQUENCE [LARGE SCALE GENOMIC DNA]</scope>
    <source>
        <strain evidence="9">1959</strain>
    </source>
</reference>
<name>A0A6B8VLF7_9CORY</name>
<evidence type="ECO:0000313" key="9">
    <source>
        <dbReference type="Proteomes" id="UP000427071"/>
    </source>
</evidence>
<organism evidence="8 9">
    <name type="scientific">Corynebacterium kalinowskii</name>
    <dbReference type="NCBI Taxonomy" id="2675216"/>
    <lineage>
        <taxon>Bacteria</taxon>
        <taxon>Bacillati</taxon>
        <taxon>Actinomycetota</taxon>
        <taxon>Actinomycetes</taxon>
        <taxon>Mycobacteriales</taxon>
        <taxon>Corynebacteriaceae</taxon>
        <taxon>Corynebacterium</taxon>
    </lineage>
</organism>
<dbReference type="EMBL" id="CP046452">
    <property type="protein sequence ID" value="QGU02284.1"/>
    <property type="molecule type" value="Genomic_DNA"/>
</dbReference>
<feature type="transmembrane region" description="Helical" evidence="6">
    <location>
        <begin position="76"/>
        <end position="105"/>
    </location>
</feature>
<gene>
    <name evidence="8" type="ORF">CKALI_07110</name>
</gene>
<keyword evidence="1" id="KW-1003">Cell membrane</keyword>
<dbReference type="AlphaFoldDB" id="A0A6B8VLF7"/>